<reference evidence="1 2" key="1">
    <citation type="journal article" date="2018" name="Science">
        <title>The opium poppy genome and morphinan production.</title>
        <authorList>
            <person name="Guo L."/>
            <person name="Winzer T."/>
            <person name="Yang X."/>
            <person name="Li Y."/>
            <person name="Ning Z."/>
            <person name="He Z."/>
            <person name="Teodor R."/>
            <person name="Lu Y."/>
            <person name="Bowser T.A."/>
            <person name="Graham I.A."/>
            <person name="Ye K."/>
        </authorList>
    </citation>
    <scope>NUCLEOTIDE SEQUENCE [LARGE SCALE GENOMIC DNA]</scope>
    <source>
        <strain evidence="2">cv. HN1</strain>
        <tissue evidence="1">Leaves</tissue>
    </source>
</reference>
<dbReference type="Proteomes" id="UP000316621">
    <property type="component" value="Chromosome 8"/>
</dbReference>
<sequence length="96" mass="11670">MADETEEVEEKKIHATNQTLITDGLVRTRNKMILHWFSWKTEYCRRNSSVKFIRTYNFFGGVFQVWSGTDALMEFIQHHERNKKLRGRYFSVFFVW</sequence>
<organism evidence="1 2">
    <name type="scientific">Papaver somniferum</name>
    <name type="common">Opium poppy</name>
    <dbReference type="NCBI Taxonomy" id="3469"/>
    <lineage>
        <taxon>Eukaryota</taxon>
        <taxon>Viridiplantae</taxon>
        <taxon>Streptophyta</taxon>
        <taxon>Embryophyta</taxon>
        <taxon>Tracheophyta</taxon>
        <taxon>Spermatophyta</taxon>
        <taxon>Magnoliopsida</taxon>
        <taxon>Ranunculales</taxon>
        <taxon>Papaveraceae</taxon>
        <taxon>Papaveroideae</taxon>
        <taxon>Papaver</taxon>
    </lineage>
</organism>
<dbReference type="EMBL" id="CM010722">
    <property type="protein sequence ID" value="RZC73771.1"/>
    <property type="molecule type" value="Genomic_DNA"/>
</dbReference>
<dbReference type="Gramene" id="RZC73771">
    <property type="protein sequence ID" value="RZC73771"/>
    <property type="gene ID" value="C5167_049251"/>
</dbReference>
<protein>
    <submittedName>
        <fullName evidence="1">Uncharacterized protein</fullName>
    </submittedName>
</protein>
<accession>A0A4Y7KNL9</accession>
<name>A0A4Y7KNL9_PAPSO</name>
<gene>
    <name evidence="1" type="ORF">C5167_049251</name>
</gene>
<keyword evidence="2" id="KW-1185">Reference proteome</keyword>
<dbReference type="AlphaFoldDB" id="A0A4Y7KNL9"/>
<proteinExistence type="predicted"/>
<evidence type="ECO:0000313" key="1">
    <source>
        <dbReference type="EMBL" id="RZC73771.1"/>
    </source>
</evidence>
<evidence type="ECO:0000313" key="2">
    <source>
        <dbReference type="Proteomes" id="UP000316621"/>
    </source>
</evidence>